<evidence type="ECO:0000313" key="2">
    <source>
        <dbReference type="Proteomes" id="UP000269396"/>
    </source>
</evidence>
<dbReference type="AlphaFoldDB" id="A0A3P8FTK6"/>
<reference evidence="1 2" key="1">
    <citation type="submission" date="2018-11" db="EMBL/GenBank/DDBJ databases">
        <authorList>
            <consortium name="Pathogen Informatics"/>
        </authorList>
    </citation>
    <scope>NUCLEOTIDE SEQUENCE [LARGE SCALE GENOMIC DNA]</scope>
    <source>
        <strain>Denwood</strain>
        <strain evidence="2">Zambia</strain>
    </source>
</reference>
<organism evidence="1 2">
    <name type="scientific">Schistosoma mattheei</name>
    <dbReference type="NCBI Taxonomy" id="31246"/>
    <lineage>
        <taxon>Eukaryota</taxon>
        <taxon>Metazoa</taxon>
        <taxon>Spiralia</taxon>
        <taxon>Lophotrochozoa</taxon>
        <taxon>Platyhelminthes</taxon>
        <taxon>Trematoda</taxon>
        <taxon>Digenea</taxon>
        <taxon>Strigeidida</taxon>
        <taxon>Schistosomatoidea</taxon>
        <taxon>Schistosomatidae</taxon>
        <taxon>Schistosoma</taxon>
    </lineage>
</organism>
<name>A0A3P8FTK6_9TREM</name>
<evidence type="ECO:0000313" key="1">
    <source>
        <dbReference type="EMBL" id="VDP63038.1"/>
    </source>
</evidence>
<protein>
    <submittedName>
        <fullName evidence="1">Uncharacterized protein</fullName>
    </submittedName>
</protein>
<gene>
    <name evidence="1" type="ORF">SMTD_LOCUS13239</name>
</gene>
<dbReference type="Proteomes" id="UP000269396">
    <property type="component" value="Unassembled WGS sequence"/>
</dbReference>
<proteinExistence type="predicted"/>
<accession>A0A3P8FTK6</accession>
<keyword evidence="2" id="KW-1185">Reference proteome</keyword>
<sequence>MLYEAGRCLSHAVVREWNSVFASSFESVDGCKALQLLTFILEWSQSRGFEEPIFKRGLLGLFILSALLDEFSYSEDSAQLNMPLEAHVFLRARFQDYELVRLFKNLLCLANQLLVYWSSLDCSALSQGQSEVVFRVVSCLDMITGWDFLPRELIRFHASQLRRSDQEARFRPSDKWSDTMGTDAFPRTLLLFIKVGKPFYYAE</sequence>
<dbReference type="EMBL" id="UZAL01033287">
    <property type="protein sequence ID" value="VDP63038.1"/>
    <property type="molecule type" value="Genomic_DNA"/>
</dbReference>